<accession>A0A7S0IM81</accession>
<dbReference type="EMBL" id="HBER01003381">
    <property type="protein sequence ID" value="CAD8526064.1"/>
    <property type="molecule type" value="Transcribed_RNA"/>
</dbReference>
<organism evidence="1">
    <name type="scientific">Calcidiscus leptoporus</name>
    <dbReference type="NCBI Taxonomy" id="127549"/>
    <lineage>
        <taxon>Eukaryota</taxon>
        <taxon>Haptista</taxon>
        <taxon>Haptophyta</taxon>
        <taxon>Prymnesiophyceae</taxon>
        <taxon>Coccolithales</taxon>
        <taxon>Calcidiscaceae</taxon>
        <taxon>Calcidiscus</taxon>
    </lineage>
</organism>
<sequence length="181" mass="19383">MEWGCQALSCVPQRFGTDEAVMRAFESFTMACQLGVHLAMTRHAAHAAGCAPTTTTGAATLSPTVKAFAPSEGALQSTGELARKTALRFCYGVSTVLVSEPVVDALSALKADEEIPAASVRLQREYLEHVGIEANFGCQALSRVPQLFSRDAVIMRAFQVFTSACQLSVNLALVHRAHRKA</sequence>
<gene>
    <name evidence="1" type="ORF">CLEP1334_LOCUS1749</name>
</gene>
<dbReference type="AlphaFoldDB" id="A0A7S0IM81"/>
<evidence type="ECO:0000313" key="1">
    <source>
        <dbReference type="EMBL" id="CAD8526064.1"/>
    </source>
</evidence>
<reference evidence="1" key="1">
    <citation type="submission" date="2021-01" db="EMBL/GenBank/DDBJ databases">
        <authorList>
            <person name="Corre E."/>
            <person name="Pelletier E."/>
            <person name="Niang G."/>
            <person name="Scheremetjew M."/>
            <person name="Finn R."/>
            <person name="Kale V."/>
            <person name="Holt S."/>
            <person name="Cochrane G."/>
            <person name="Meng A."/>
            <person name="Brown T."/>
            <person name="Cohen L."/>
        </authorList>
    </citation>
    <scope>NUCLEOTIDE SEQUENCE</scope>
    <source>
        <strain evidence="1">RCC1130</strain>
    </source>
</reference>
<proteinExistence type="predicted"/>
<name>A0A7S0IM81_9EUKA</name>
<protein>
    <submittedName>
        <fullName evidence="1">Uncharacterized protein</fullName>
    </submittedName>
</protein>